<dbReference type="STRING" id="69332.A0A388LZ07"/>
<keyword evidence="6" id="KW-1185">Reference proteome</keyword>
<dbReference type="InterPro" id="IPR002048">
    <property type="entry name" value="EF_hand_dom"/>
</dbReference>
<feature type="domain" description="EF-hand" evidence="4">
    <location>
        <begin position="1"/>
        <end position="31"/>
    </location>
</feature>
<dbReference type="GO" id="GO:0043226">
    <property type="term" value="C:organelle"/>
    <property type="evidence" value="ECO:0007669"/>
    <property type="project" value="UniProtKB-ARBA"/>
</dbReference>
<dbReference type="Proteomes" id="UP000265515">
    <property type="component" value="Unassembled WGS sequence"/>
</dbReference>
<dbReference type="FunFam" id="1.10.238.10:FF:000178">
    <property type="entry name" value="Calmodulin-2 A"/>
    <property type="match status" value="1"/>
</dbReference>
<dbReference type="AlphaFoldDB" id="A0A388LZ07"/>
<dbReference type="OrthoDB" id="26525at2759"/>
<keyword evidence="2" id="KW-0106">Calcium</keyword>
<dbReference type="SMART" id="SM00054">
    <property type="entry name" value="EFh"/>
    <property type="match status" value="4"/>
</dbReference>
<dbReference type="Gene3D" id="1.10.238.10">
    <property type="entry name" value="EF-hand"/>
    <property type="match status" value="2"/>
</dbReference>
<reference evidence="5 6" key="1">
    <citation type="journal article" date="2018" name="Cell">
        <title>The Chara Genome: Secondary Complexity and Implications for Plant Terrestrialization.</title>
        <authorList>
            <person name="Nishiyama T."/>
            <person name="Sakayama H."/>
            <person name="Vries J.D."/>
            <person name="Buschmann H."/>
            <person name="Saint-Marcoux D."/>
            <person name="Ullrich K.K."/>
            <person name="Haas F.B."/>
            <person name="Vanderstraeten L."/>
            <person name="Becker D."/>
            <person name="Lang D."/>
            <person name="Vosolsobe S."/>
            <person name="Rombauts S."/>
            <person name="Wilhelmsson P.K.I."/>
            <person name="Janitza P."/>
            <person name="Kern R."/>
            <person name="Heyl A."/>
            <person name="Rumpler F."/>
            <person name="Villalobos L.I.A.C."/>
            <person name="Clay J.M."/>
            <person name="Skokan R."/>
            <person name="Toyoda A."/>
            <person name="Suzuki Y."/>
            <person name="Kagoshima H."/>
            <person name="Schijlen E."/>
            <person name="Tajeshwar N."/>
            <person name="Catarino B."/>
            <person name="Hetherington A.J."/>
            <person name="Saltykova A."/>
            <person name="Bonnot C."/>
            <person name="Breuninger H."/>
            <person name="Symeonidi A."/>
            <person name="Radhakrishnan G.V."/>
            <person name="Van Nieuwerburgh F."/>
            <person name="Deforce D."/>
            <person name="Chang C."/>
            <person name="Karol K.G."/>
            <person name="Hedrich R."/>
            <person name="Ulvskov P."/>
            <person name="Glockner G."/>
            <person name="Delwiche C.F."/>
            <person name="Petrasek J."/>
            <person name="Van de Peer Y."/>
            <person name="Friml J."/>
            <person name="Beilby M."/>
            <person name="Dolan L."/>
            <person name="Kohara Y."/>
            <person name="Sugano S."/>
            <person name="Fujiyama A."/>
            <person name="Delaux P.-M."/>
            <person name="Quint M."/>
            <person name="TheiBen G."/>
            <person name="Hagemann M."/>
            <person name="Harholt J."/>
            <person name="Dunand C."/>
            <person name="Zachgo S."/>
            <person name="Langdale J."/>
            <person name="Maumus F."/>
            <person name="Straeten D.V.D."/>
            <person name="Gould S.B."/>
            <person name="Rensing S.A."/>
        </authorList>
    </citation>
    <scope>NUCLEOTIDE SEQUENCE [LARGE SCALE GENOMIC DNA]</scope>
    <source>
        <strain evidence="5 6">S276</strain>
    </source>
</reference>
<evidence type="ECO:0000313" key="5">
    <source>
        <dbReference type="EMBL" id="GBG87560.1"/>
    </source>
</evidence>
<dbReference type="Gramene" id="GBG87560">
    <property type="protein sequence ID" value="GBG87560"/>
    <property type="gene ID" value="CBR_g45618"/>
</dbReference>
<dbReference type="PROSITE" id="PS00018">
    <property type="entry name" value="EF_HAND_1"/>
    <property type="match status" value="4"/>
</dbReference>
<dbReference type="PROSITE" id="PS50222">
    <property type="entry name" value="EF_HAND_2"/>
    <property type="match status" value="4"/>
</dbReference>
<dbReference type="Pfam" id="PF13499">
    <property type="entry name" value="EF-hand_7"/>
    <property type="match status" value="2"/>
</dbReference>
<dbReference type="InterPro" id="IPR011992">
    <property type="entry name" value="EF-hand-dom_pair"/>
</dbReference>
<evidence type="ECO:0000256" key="3">
    <source>
        <dbReference type="SAM" id="MobiDB-lite"/>
    </source>
</evidence>
<dbReference type="PANTHER" id="PTHR23050">
    <property type="entry name" value="CALCIUM BINDING PROTEIN"/>
    <property type="match status" value="1"/>
</dbReference>
<sequence length="183" mass="21328">MQAAFSMIDTDNDGFISKKELNDFMLKVGMERSDEEIQGLIKDLDTDDNGQIDFAEFSKLMFFKHGDADSKEKFLRQLFNQLDRDGSGFLSVDELQHVLAKVGQPNPEDHAIKMIVDADVNDDNLISFDEFKRMMLDDYDDDYDDDDDDDDDDGNYIDSDNHNYNNNYSYIDNNNYNYDYNYS</sequence>
<dbReference type="SUPFAM" id="SSF47473">
    <property type="entry name" value="EF-hand"/>
    <property type="match status" value="1"/>
</dbReference>
<dbReference type="InterPro" id="IPR001751">
    <property type="entry name" value="S100/CaBP7/8-like_CS"/>
</dbReference>
<feature type="compositionally biased region" description="Acidic residues" evidence="3">
    <location>
        <begin position="142"/>
        <end position="155"/>
    </location>
</feature>
<name>A0A388LZ07_CHABU</name>
<keyword evidence="1" id="KW-0677">Repeat</keyword>
<dbReference type="InterPro" id="IPR018247">
    <property type="entry name" value="EF_Hand_1_Ca_BS"/>
</dbReference>
<dbReference type="EMBL" id="BFEA01000620">
    <property type="protein sequence ID" value="GBG87560.1"/>
    <property type="molecule type" value="Genomic_DNA"/>
</dbReference>
<organism evidence="5 6">
    <name type="scientific">Chara braunii</name>
    <name type="common">Braun's stonewort</name>
    <dbReference type="NCBI Taxonomy" id="69332"/>
    <lineage>
        <taxon>Eukaryota</taxon>
        <taxon>Viridiplantae</taxon>
        <taxon>Streptophyta</taxon>
        <taxon>Charophyceae</taxon>
        <taxon>Charales</taxon>
        <taxon>Characeae</taxon>
        <taxon>Chara</taxon>
    </lineage>
</organism>
<evidence type="ECO:0000259" key="4">
    <source>
        <dbReference type="PROSITE" id="PS50222"/>
    </source>
</evidence>
<dbReference type="InterPro" id="IPR050145">
    <property type="entry name" value="Centrin_CML-like"/>
</dbReference>
<evidence type="ECO:0000256" key="1">
    <source>
        <dbReference type="ARBA" id="ARBA00022737"/>
    </source>
</evidence>
<gene>
    <name evidence="5" type="ORF">CBR_g45618</name>
</gene>
<dbReference type="PROSITE" id="PS00303">
    <property type="entry name" value="S100_CABP"/>
    <property type="match status" value="1"/>
</dbReference>
<evidence type="ECO:0000256" key="2">
    <source>
        <dbReference type="ARBA" id="ARBA00022837"/>
    </source>
</evidence>
<dbReference type="GO" id="GO:0005509">
    <property type="term" value="F:calcium ion binding"/>
    <property type="evidence" value="ECO:0007669"/>
    <property type="project" value="InterPro"/>
</dbReference>
<feature type="domain" description="EF-hand" evidence="4">
    <location>
        <begin position="32"/>
        <end position="67"/>
    </location>
</feature>
<feature type="domain" description="EF-hand" evidence="4">
    <location>
        <begin position="70"/>
        <end position="105"/>
    </location>
</feature>
<proteinExistence type="predicted"/>
<evidence type="ECO:0000313" key="6">
    <source>
        <dbReference type="Proteomes" id="UP000265515"/>
    </source>
</evidence>
<dbReference type="OMA" id="TIDCCEF"/>
<comment type="caution">
    <text evidence="5">The sequence shown here is derived from an EMBL/GenBank/DDBJ whole genome shotgun (WGS) entry which is preliminary data.</text>
</comment>
<feature type="compositionally biased region" description="Low complexity" evidence="3">
    <location>
        <begin position="156"/>
        <end position="165"/>
    </location>
</feature>
<protein>
    <recommendedName>
        <fullName evidence="4">EF-hand domain-containing protein</fullName>
    </recommendedName>
</protein>
<feature type="domain" description="EF-hand" evidence="4">
    <location>
        <begin position="106"/>
        <end position="141"/>
    </location>
</feature>
<feature type="region of interest" description="Disordered" evidence="3">
    <location>
        <begin position="142"/>
        <end position="165"/>
    </location>
</feature>
<accession>A0A388LZ07</accession>